<organism evidence="1 2">
    <name type="scientific">Ignelater luminosus</name>
    <name type="common">Cucubano</name>
    <name type="synonym">Pyrophorus luminosus</name>
    <dbReference type="NCBI Taxonomy" id="2038154"/>
    <lineage>
        <taxon>Eukaryota</taxon>
        <taxon>Metazoa</taxon>
        <taxon>Ecdysozoa</taxon>
        <taxon>Arthropoda</taxon>
        <taxon>Hexapoda</taxon>
        <taxon>Insecta</taxon>
        <taxon>Pterygota</taxon>
        <taxon>Neoptera</taxon>
        <taxon>Endopterygota</taxon>
        <taxon>Coleoptera</taxon>
        <taxon>Polyphaga</taxon>
        <taxon>Elateriformia</taxon>
        <taxon>Elateroidea</taxon>
        <taxon>Elateridae</taxon>
        <taxon>Agrypninae</taxon>
        <taxon>Pyrophorini</taxon>
        <taxon>Ignelater</taxon>
    </lineage>
</organism>
<proteinExistence type="predicted"/>
<reference evidence="1" key="1">
    <citation type="submission" date="2019-08" db="EMBL/GenBank/DDBJ databases">
        <title>The genome of the North American firefly Photinus pyralis.</title>
        <authorList>
            <consortium name="Photinus pyralis genome working group"/>
            <person name="Fallon T.R."/>
            <person name="Sander Lower S.E."/>
            <person name="Weng J.-K."/>
        </authorList>
    </citation>
    <scope>NUCLEOTIDE SEQUENCE</scope>
    <source>
        <strain evidence="1">TRF0915ILg1</strain>
        <tissue evidence="1">Whole body</tissue>
    </source>
</reference>
<protein>
    <submittedName>
        <fullName evidence="1">Uncharacterized protein</fullName>
    </submittedName>
</protein>
<dbReference type="EMBL" id="VTPC01003741">
    <property type="protein sequence ID" value="KAF2898076.1"/>
    <property type="molecule type" value="Genomic_DNA"/>
</dbReference>
<evidence type="ECO:0000313" key="2">
    <source>
        <dbReference type="Proteomes" id="UP000801492"/>
    </source>
</evidence>
<evidence type="ECO:0000313" key="1">
    <source>
        <dbReference type="EMBL" id="KAF2898076.1"/>
    </source>
</evidence>
<dbReference type="Proteomes" id="UP000801492">
    <property type="component" value="Unassembled WGS sequence"/>
</dbReference>
<comment type="caution">
    <text evidence="1">The sequence shown here is derived from an EMBL/GenBank/DDBJ whole genome shotgun (WGS) entry which is preliminary data.</text>
</comment>
<keyword evidence="2" id="KW-1185">Reference proteome</keyword>
<accession>A0A8K0D696</accession>
<gene>
    <name evidence="1" type="ORF">ILUMI_08099</name>
</gene>
<dbReference type="AlphaFoldDB" id="A0A8K0D696"/>
<sequence>MGIEINDKYLYTLQFAGDQVNSERQGRHGIYEPENLVIDNNKEIGVQKHRNSDELNSKRHQQRKLLMKLTTWNVQGIKTEQVEVRKKEEKRERAIRGVSIEIHQKLKKCVKLWKEIDKRIILREIKKNGHEVVLIVPINALRDDSSIESKEEFYQQLMTRTKFRFWETLMQELEKEKGTK</sequence>
<name>A0A8K0D696_IGNLU</name>